<dbReference type="SUPFAM" id="SSF55729">
    <property type="entry name" value="Acyl-CoA N-acyltransferases (Nat)"/>
    <property type="match status" value="1"/>
</dbReference>
<dbReference type="STRING" id="254161.SAMN05216256_106156"/>
<dbReference type="CDD" id="cd04301">
    <property type="entry name" value="NAT_SF"/>
    <property type="match status" value="1"/>
</dbReference>
<sequence>MSRCLRNACARDYDACIALFQRSVDQLAAEHYDAEQRHAWAPSNPDRTLWHRRLATLQLCLLEDSGQLAGFIGYSLDGHIDLLYCAPESARKGVASELYLAAEQHLRGAGVTRLWTEASLAALPFFQAQGFRLIARQAVQRDGVSLLRCDMDKVLTG</sequence>
<evidence type="ECO:0000313" key="3">
    <source>
        <dbReference type="Proteomes" id="UP000242847"/>
    </source>
</evidence>
<dbReference type="Gene3D" id="3.40.630.30">
    <property type="match status" value="1"/>
</dbReference>
<dbReference type="InterPro" id="IPR052564">
    <property type="entry name" value="N-acetyltrans/Recomb-assoc"/>
</dbReference>
<evidence type="ECO:0000259" key="1">
    <source>
        <dbReference type="PROSITE" id="PS51186"/>
    </source>
</evidence>
<organism evidence="2 3">
    <name type="scientific">Halopseudomonas pachastrellae</name>
    <dbReference type="NCBI Taxonomy" id="254161"/>
    <lineage>
        <taxon>Bacteria</taxon>
        <taxon>Pseudomonadati</taxon>
        <taxon>Pseudomonadota</taxon>
        <taxon>Gammaproteobacteria</taxon>
        <taxon>Pseudomonadales</taxon>
        <taxon>Pseudomonadaceae</taxon>
        <taxon>Halopseudomonas</taxon>
    </lineage>
</organism>
<feature type="domain" description="N-acetyltransferase" evidence="1">
    <location>
        <begin position="3"/>
        <end position="152"/>
    </location>
</feature>
<dbReference type="Pfam" id="PF13673">
    <property type="entry name" value="Acetyltransf_10"/>
    <property type="match status" value="1"/>
</dbReference>
<dbReference type="RefSeq" id="WP_083726822.1">
    <property type="nucleotide sequence ID" value="NZ_FOUD01000006.1"/>
</dbReference>
<gene>
    <name evidence="2" type="ORF">BXT89_08890</name>
</gene>
<dbReference type="EMBL" id="MUBC01000016">
    <property type="protein sequence ID" value="ONM44188.1"/>
    <property type="molecule type" value="Genomic_DNA"/>
</dbReference>
<protein>
    <recommendedName>
        <fullName evidence="1">N-acetyltransferase domain-containing protein</fullName>
    </recommendedName>
</protein>
<accession>A0A1S8DFI1</accession>
<dbReference type="PANTHER" id="PTHR43451:SF1">
    <property type="entry name" value="ACETYLTRANSFERASE"/>
    <property type="match status" value="1"/>
</dbReference>
<keyword evidence="3" id="KW-1185">Reference proteome</keyword>
<proteinExistence type="predicted"/>
<dbReference type="PANTHER" id="PTHR43451">
    <property type="entry name" value="ACETYLTRANSFERASE (GNAT) FAMILY PROTEIN"/>
    <property type="match status" value="1"/>
</dbReference>
<name>A0A1S8DFI1_9GAMM</name>
<dbReference type="AlphaFoldDB" id="A0A1S8DFI1"/>
<reference evidence="2 3" key="1">
    <citation type="submission" date="2017-01" db="EMBL/GenBank/DDBJ databases">
        <title>Draft genome sequence of Pseudomonas pachastrellae type strain CCUG 46540T from a deep sea.</title>
        <authorList>
            <person name="Gomila M."/>
            <person name="Mulet M."/>
            <person name="Lalucat J."/>
            <person name="Garcia-Valdes E."/>
        </authorList>
    </citation>
    <scope>NUCLEOTIDE SEQUENCE [LARGE SCALE GENOMIC DNA]</scope>
    <source>
        <strain evidence="2 3">CCUG 46540</strain>
    </source>
</reference>
<dbReference type="PROSITE" id="PS51186">
    <property type="entry name" value="GNAT"/>
    <property type="match status" value="1"/>
</dbReference>
<dbReference type="InterPro" id="IPR016181">
    <property type="entry name" value="Acyl_CoA_acyltransferase"/>
</dbReference>
<dbReference type="Proteomes" id="UP000242847">
    <property type="component" value="Unassembled WGS sequence"/>
</dbReference>
<dbReference type="OrthoDB" id="5355033at2"/>
<evidence type="ECO:0000313" key="2">
    <source>
        <dbReference type="EMBL" id="ONM44188.1"/>
    </source>
</evidence>
<comment type="caution">
    <text evidence="2">The sequence shown here is derived from an EMBL/GenBank/DDBJ whole genome shotgun (WGS) entry which is preliminary data.</text>
</comment>
<dbReference type="InterPro" id="IPR000182">
    <property type="entry name" value="GNAT_dom"/>
</dbReference>
<dbReference type="GO" id="GO:0016747">
    <property type="term" value="F:acyltransferase activity, transferring groups other than amino-acyl groups"/>
    <property type="evidence" value="ECO:0007669"/>
    <property type="project" value="InterPro"/>
</dbReference>